<dbReference type="InterPro" id="IPR010325">
    <property type="entry name" value="Rhamnogal_lyase"/>
</dbReference>
<evidence type="ECO:0000313" key="3">
    <source>
        <dbReference type="Proteomes" id="UP001370490"/>
    </source>
</evidence>
<dbReference type="AlphaFoldDB" id="A0AAN8UWE5"/>
<reference evidence="2 3" key="1">
    <citation type="submission" date="2023-12" db="EMBL/GenBank/DDBJ databases">
        <title>A high-quality genome assembly for Dillenia turbinata (Dilleniales).</title>
        <authorList>
            <person name="Chanderbali A."/>
        </authorList>
    </citation>
    <scope>NUCLEOTIDE SEQUENCE [LARGE SCALE GENOMIC DNA]</scope>
    <source>
        <strain evidence="2">LSX21</strain>
        <tissue evidence="2">Leaf</tissue>
    </source>
</reference>
<proteinExistence type="predicted"/>
<evidence type="ECO:0000259" key="1">
    <source>
        <dbReference type="Pfam" id="PF14683"/>
    </source>
</evidence>
<feature type="domain" description="Rhamnogalacturonan lyase" evidence="1">
    <location>
        <begin position="91"/>
        <end position="270"/>
    </location>
</feature>
<comment type="caution">
    <text evidence="2">The sequence shown here is derived from an EMBL/GenBank/DDBJ whole genome shotgun (WGS) entry which is preliminary data.</text>
</comment>
<organism evidence="2 3">
    <name type="scientific">Dillenia turbinata</name>
    <dbReference type="NCBI Taxonomy" id="194707"/>
    <lineage>
        <taxon>Eukaryota</taxon>
        <taxon>Viridiplantae</taxon>
        <taxon>Streptophyta</taxon>
        <taxon>Embryophyta</taxon>
        <taxon>Tracheophyta</taxon>
        <taxon>Spermatophyta</taxon>
        <taxon>Magnoliopsida</taxon>
        <taxon>eudicotyledons</taxon>
        <taxon>Gunneridae</taxon>
        <taxon>Pentapetalae</taxon>
        <taxon>Dilleniales</taxon>
        <taxon>Dilleniaceae</taxon>
        <taxon>Dillenia</taxon>
    </lineage>
</organism>
<dbReference type="CDD" id="cd10317">
    <property type="entry name" value="RGL4_C"/>
    <property type="match status" value="1"/>
</dbReference>
<dbReference type="EMBL" id="JBAMMX010000018">
    <property type="protein sequence ID" value="KAK6923245.1"/>
    <property type="molecule type" value="Genomic_DNA"/>
</dbReference>
<evidence type="ECO:0000313" key="2">
    <source>
        <dbReference type="EMBL" id="KAK6923245.1"/>
    </source>
</evidence>
<dbReference type="PANTHER" id="PTHR32018">
    <property type="entry name" value="RHAMNOGALACTURONATE LYASE FAMILY PROTEIN"/>
    <property type="match status" value="1"/>
</dbReference>
<dbReference type="InterPro" id="IPR051850">
    <property type="entry name" value="Polysacch_Lyase_4"/>
</dbReference>
<accession>A0AAN8UWE5</accession>
<dbReference type="InterPro" id="IPR029411">
    <property type="entry name" value="RG-lyase_III"/>
</dbReference>
<dbReference type="Proteomes" id="UP001370490">
    <property type="component" value="Unassembled WGS sequence"/>
</dbReference>
<dbReference type="PANTHER" id="PTHR32018:SF6">
    <property type="entry name" value="RHAMNOGALACTURONAN ENDOLYASE"/>
    <property type="match status" value="1"/>
</dbReference>
<dbReference type="Pfam" id="PF06045">
    <property type="entry name" value="Rhamnogal_lyase"/>
    <property type="match status" value="1"/>
</dbReference>
<sequence length="279" mass="31924">TKALNFSVVLQKETQVELSFSTTWDPNSEDYCAKSVPVKIDKRYIMLSGSSGFYAYAIFEREEKWPALYVGCDIDLGSIVFTPPRNGPTLREIGIPDRSAAEFYVPDPDPCFINRLYLTKDRQYGWDRYTVLYPKEDLIYTVGASDYRKDWFFAHVNRNVGNGTYRATTWQIKFEIPDLLPGAYTLLMALASASRAEIRVNDPLAKLPHHTTKFIGKDNAIARHGIHGLYWLFSFEVPSTLFLKGNNTIYLLQNRGQSKFSGVMYVYLRLEGPPTPKRT</sequence>
<feature type="non-terminal residue" evidence="2">
    <location>
        <position position="1"/>
    </location>
</feature>
<dbReference type="SUPFAM" id="SSF49785">
    <property type="entry name" value="Galactose-binding domain-like"/>
    <property type="match status" value="1"/>
</dbReference>
<name>A0AAN8UWE5_9MAGN</name>
<protein>
    <submittedName>
        <fullName evidence="2">Rhamnogalacturonan lyase, domain III</fullName>
    </submittedName>
</protein>
<dbReference type="InterPro" id="IPR008979">
    <property type="entry name" value="Galactose-bd-like_sf"/>
</dbReference>
<dbReference type="Gene3D" id="2.60.120.260">
    <property type="entry name" value="Galactose-binding domain-like"/>
    <property type="match status" value="1"/>
</dbReference>
<keyword evidence="3" id="KW-1185">Reference proteome</keyword>
<dbReference type="GO" id="GO:0016829">
    <property type="term" value="F:lyase activity"/>
    <property type="evidence" value="ECO:0007669"/>
    <property type="project" value="UniProtKB-KW"/>
</dbReference>
<gene>
    <name evidence="2" type="ORF">RJ641_011549</name>
</gene>
<dbReference type="Pfam" id="PF14683">
    <property type="entry name" value="CBM-like"/>
    <property type="match status" value="1"/>
</dbReference>
<keyword evidence="2" id="KW-0456">Lyase</keyword>